<accession>A0AAD7XPM9</accession>
<name>A0AAD7XPM9_9STRA</name>
<evidence type="ECO:0000259" key="8">
    <source>
        <dbReference type="PROSITE" id="PS50850"/>
    </source>
</evidence>
<feature type="transmembrane region" description="Helical" evidence="7">
    <location>
        <begin position="283"/>
        <end position="304"/>
    </location>
</feature>
<proteinExistence type="predicted"/>
<dbReference type="Pfam" id="PF07690">
    <property type="entry name" value="MFS_1"/>
    <property type="match status" value="1"/>
</dbReference>
<feature type="transmembrane region" description="Helical" evidence="7">
    <location>
        <begin position="166"/>
        <end position="193"/>
    </location>
</feature>
<evidence type="ECO:0000256" key="4">
    <source>
        <dbReference type="ARBA" id="ARBA00022692"/>
    </source>
</evidence>
<keyword evidence="6 7" id="KW-0472">Membrane</keyword>
<evidence type="ECO:0000256" key="3">
    <source>
        <dbReference type="ARBA" id="ARBA00022475"/>
    </source>
</evidence>
<feature type="transmembrane region" description="Helical" evidence="7">
    <location>
        <begin position="63"/>
        <end position="84"/>
    </location>
</feature>
<feature type="transmembrane region" description="Helical" evidence="7">
    <location>
        <begin position="311"/>
        <end position="331"/>
    </location>
</feature>
<keyword evidence="5 7" id="KW-1133">Transmembrane helix</keyword>
<dbReference type="AlphaFoldDB" id="A0AAD7XPM9"/>
<dbReference type="GO" id="GO:0022857">
    <property type="term" value="F:transmembrane transporter activity"/>
    <property type="evidence" value="ECO:0007669"/>
    <property type="project" value="InterPro"/>
</dbReference>
<dbReference type="SUPFAM" id="SSF103473">
    <property type="entry name" value="MFS general substrate transporter"/>
    <property type="match status" value="1"/>
</dbReference>
<dbReference type="InterPro" id="IPR020846">
    <property type="entry name" value="MFS_dom"/>
</dbReference>
<evidence type="ECO:0000256" key="1">
    <source>
        <dbReference type="ARBA" id="ARBA00004651"/>
    </source>
</evidence>
<organism evidence="9 10">
    <name type="scientific">Chrysophaeum taylorii</name>
    <dbReference type="NCBI Taxonomy" id="2483200"/>
    <lineage>
        <taxon>Eukaryota</taxon>
        <taxon>Sar</taxon>
        <taxon>Stramenopiles</taxon>
        <taxon>Ochrophyta</taxon>
        <taxon>Pelagophyceae</taxon>
        <taxon>Pelagomonadales</taxon>
        <taxon>Pelagomonadaceae</taxon>
        <taxon>Chrysophaeum</taxon>
    </lineage>
</organism>
<feature type="transmembrane region" description="Helical" evidence="7">
    <location>
        <begin position="134"/>
        <end position="154"/>
    </location>
</feature>
<feature type="transmembrane region" description="Helical" evidence="7">
    <location>
        <begin position="37"/>
        <end position="57"/>
    </location>
</feature>
<keyword evidence="10" id="KW-1185">Reference proteome</keyword>
<keyword evidence="4 7" id="KW-0812">Transmembrane</keyword>
<feature type="transmembrane region" description="Helical" evidence="7">
    <location>
        <begin position="199"/>
        <end position="217"/>
    </location>
</feature>
<comment type="caution">
    <text evidence="9">The sequence shown here is derived from an EMBL/GenBank/DDBJ whole genome shotgun (WGS) entry which is preliminary data.</text>
</comment>
<dbReference type="InterPro" id="IPR050171">
    <property type="entry name" value="MFS_Transporters"/>
</dbReference>
<dbReference type="PANTHER" id="PTHR23517">
    <property type="entry name" value="RESISTANCE PROTEIN MDTM, PUTATIVE-RELATED-RELATED"/>
    <property type="match status" value="1"/>
</dbReference>
<comment type="subcellular location">
    <subcellularLocation>
        <location evidence="1">Cell membrane</location>
        <topology evidence="1">Multi-pass membrane protein</topology>
    </subcellularLocation>
</comment>
<dbReference type="Gene3D" id="1.20.1250.20">
    <property type="entry name" value="MFS general substrate transporter like domains"/>
    <property type="match status" value="2"/>
</dbReference>
<keyword evidence="2" id="KW-0813">Transport</keyword>
<dbReference type="EMBL" id="JAQMWT010000149">
    <property type="protein sequence ID" value="KAJ8609118.1"/>
    <property type="molecule type" value="Genomic_DNA"/>
</dbReference>
<gene>
    <name evidence="9" type="ORF">CTAYLR_006057</name>
</gene>
<evidence type="ECO:0000313" key="10">
    <source>
        <dbReference type="Proteomes" id="UP001230188"/>
    </source>
</evidence>
<feature type="domain" description="Major facilitator superfamily (MFS) profile" evidence="8">
    <location>
        <begin position="38"/>
        <end position="426"/>
    </location>
</feature>
<dbReference type="InterPro" id="IPR036259">
    <property type="entry name" value="MFS_trans_sf"/>
</dbReference>
<dbReference type="PRINTS" id="PR01035">
    <property type="entry name" value="TCRTETA"/>
</dbReference>
<dbReference type="Proteomes" id="UP001230188">
    <property type="component" value="Unassembled WGS sequence"/>
</dbReference>
<protein>
    <recommendedName>
        <fullName evidence="8">Major facilitator superfamily (MFS) profile domain-containing protein</fullName>
    </recommendedName>
</protein>
<evidence type="ECO:0000256" key="6">
    <source>
        <dbReference type="ARBA" id="ARBA00023136"/>
    </source>
</evidence>
<dbReference type="PROSITE" id="PS50850">
    <property type="entry name" value="MFS"/>
    <property type="match status" value="1"/>
</dbReference>
<dbReference type="GO" id="GO:0005886">
    <property type="term" value="C:plasma membrane"/>
    <property type="evidence" value="ECO:0007669"/>
    <property type="project" value="UniProtKB-SubCell"/>
</dbReference>
<evidence type="ECO:0000256" key="2">
    <source>
        <dbReference type="ARBA" id="ARBA00022448"/>
    </source>
</evidence>
<sequence>MLTRTAGLGLVRRQSTVVAQESPLRAAFQSVPVEYRAGLGVVTVSNALLNLGFGVVVPVLPAYVSGTLGLSAGGVGLVLAAPSLARISLNAACGRLADERGRIPLMAGGELLAAAGVAATGLATSLPAMLGARLAIGAGGAAAAAGSAAWTADLTALRPVLPHRGIVLGATSAVVSAAWVVGPATGGLLSASLGGAEPMFLGVGLGTAACATAYALCVPEISRGSESTPEKRRSWGKSLALLGDRAQRGSVAANAALASNYALALSVLPLQCHAIMNAGPLEIGYLFSVVSALGIVGGPLSGYLSDRFGRVAVIAPGLAICSLGNALLAVAPDATSLVVASFVWGSGEALAAPAIAAATADVAPDHSRAESLALSRTAADLSFLVVPPTMGLLADFSGTPAAPFVFASVATALAACKTAKCLPTRRPSPDTAAFADS</sequence>
<reference evidence="9" key="1">
    <citation type="submission" date="2023-01" db="EMBL/GenBank/DDBJ databases">
        <title>Metagenome sequencing of chrysophaentin producing Chrysophaeum taylorii.</title>
        <authorList>
            <person name="Davison J."/>
            <person name="Bewley C."/>
        </authorList>
    </citation>
    <scope>NUCLEOTIDE SEQUENCE</scope>
    <source>
        <strain evidence="9">NIES-1699</strain>
    </source>
</reference>
<keyword evidence="3" id="KW-1003">Cell membrane</keyword>
<evidence type="ECO:0000313" key="9">
    <source>
        <dbReference type="EMBL" id="KAJ8609118.1"/>
    </source>
</evidence>
<dbReference type="InterPro" id="IPR011701">
    <property type="entry name" value="MFS"/>
</dbReference>
<evidence type="ECO:0000256" key="5">
    <source>
        <dbReference type="ARBA" id="ARBA00022989"/>
    </source>
</evidence>
<evidence type="ECO:0000256" key="7">
    <source>
        <dbReference type="SAM" id="Phobius"/>
    </source>
</evidence>
<feature type="transmembrane region" description="Helical" evidence="7">
    <location>
        <begin position="105"/>
        <end position="128"/>
    </location>
</feature>
<dbReference type="InterPro" id="IPR001958">
    <property type="entry name" value="Tet-R_TetA/multi-R_MdtG-like"/>
</dbReference>